<dbReference type="KEGG" id="aagg:ETAA8_04790"/>
<dbReference type="Pfam" id="PF07963">
    <property type="entry name" value="N_methyl"/>
    <property type="match status" value="1"/>
</dbReference>
<dbReference type="NCBIfam" id="TIGR02532">
    <property type="entry name" value="IV_pilin_GFxxxE"/>
    <property type="match status" value="1"/>
</dbReference>
<reference evidence="3 4" key="1">
    <citation type="submission" date="2019-02" db="EMBL/GenBank/DDBJ databases">
        <title>Deep-cultivation of Planctomycetes and their phenomic and genomic characterization uncovers novel biology.</title>
        <authorList>
            <person name="Wiegand S."/>
            <person name="Jogler M."/>
            <person name="Boedeker C."/>
            <person name="Pinto D."/>
            <person name="Vollmers J."/>
            <person name="Rivas-Marin E."/>
            <person name="Kohn T."/>
            <person name="Peeters S.H."/>
            <person name="Heuer A."/>
            <person name="Rast P."/>
            <person name="Oberbeckmann S."/>
            <person name="Bunk B."/>
            <person name="Jeske O."/>
            <person name="Meyerdierks A."/>
            <person name="Storesund J.E."/>
            <person name="Kallscheuer N."/>
            <person name="Luecker S."/>
            <person name="Lage O.M."/>
            <person name="Pohl T."/>
            <person name="Merkel B.J."/>
            <person name="Hornburger P."/>
            <person name="Mueller R.-W."/>
            <person name="Bruemmer F."/>
            <person name="Labrenz M."/>
            <person name="Spormann A.M."/>
            <person name="Op den Camp H."/>
            <person name="Overmann J."/>
            <person name="Amann R."/>
            <person name="Jetten M.S.M."/>
            <person name="Mascher T."/>
            <person name="Medema M.H."/>
            <person name="Devos D.P."/>
            <person name="Kaster A.-K."/>
            <person name="Ovreas L."/>
            <person name="Rohde M."/>
            <person name="Galperin M.Y."/>
            <person name="Jogler C."/>
        </authorList>
    </citation>
    <scope>NUCLEOTIDE SEQUENCE [LARGE SCALE GENOMIC DNA]</scope>
    <source>
        <strain evidence="3 4">ETA_A8</strain>
    </source>
</reference>
<accession>A0A517Y592</accession>
<dbReference type="SUPFAM" id="SSF54523">
    <property type="entry name" value="Pili subunits"/>
    <property type="match status" value="1"/>
</dbReference>
<dbReference type="Gene3D" id="3.30.700.10">
    <property type="entry name" value="Glycoprotein, Type 4 Pilin"/>
    <property type="match status" value="1"/>
</dbReference>
<evidence type="ECO:0000313" key="4">
    <source>
        <dbReference type="Proteomes" id="UP000315017"/>
    </source>
</evidence>
<dbReference type="InterPro" id="IPR045584">
    <property type="entry name" value="Pilin-like"/>
</dbReference>
<dbReference type="PANTHER" id="PTHR30093">
    <property type="entry name" value="GENERAL SECRETION PATHWAY PROTEIN G"/>
    <property type="match status" value="1"/>
</dbReference>
<name>A0A517Y592_9BACT</name>
<dbReference type="InterPro" id="IPR011453">
    <property type="entry name" value="DUF1559"/>
</dbReference>
<dbReference type="Proteomes" id="UP000315017">
    <property type="component" value="Chromosome"/>
</dbReference>
<protein>
    <recommendedName>
        <fullName evidence="2">DUF1559 domain-containing protein</fullName>
    </recommendedName>
</protein>
<keyword evidence="4" id="KW-1185">Reference proteome</keyword>
<dbReference type="PROSITE" id="PS00409">
    <property type="entry name" value="PROKAR_NTER_METHYL"/>
    <property type="match status" value="1"/>
</dbReference>
<keyword evidence="1" id="KW-0812">Transmembrane</keyword>
<dbReference type="EMBL" id="CP036274">
    <property type="protein sequence ID" value="QDU25411.1"/>
    <property type="molecule type" value="Genomic_DNA"/>
</dbReference>
<evidence type="ECO:0000313" key="3">
    <source>
        <dbReference type="EMBL" id="QDU25411.1"/>
    </source>
</evidence>
<dbReference type="RefSeq" id="WP_202921515.1">
    <property type="nucleotide sequence ID" value="NZ_CP036274.1"/>
</dbReference>
<dbReference type="PANTHER" id="PTHR30093:SF2">
    <property type="entry name" value="TYPE II SECRETION SYSTEM PROTEIN H"/>
    <property type="match status" value="1"/>
</dbReference>
<evidence type="ECO:0000259" key="2">
    <source>
        <dbReference type="Pfam" id="PF07596"/>
    </source>
</evidence>
<feature type="transmembrane region" description="Helical" evidence="1">
    <location>
        <begin position="29"/>
        <end position="52"/>
    </location>
</feature>
<organism evidence="3 4">
    <name type="scientific">Anatilimnocola aggregata</name>
    <dbReference type="NCBI Taxonomy" id="2528021"/>
    <lineage>
        <taxon>Bacteria</taxon>
        <taxon>Pseudomonadati</taxon>
        <taxon>Planctomycetota</taxon>
        <taxon>Planctomycetia</taxon>
        <taxon>Pirellulales</taxon>
        <taxon>Pirellulaceae</taxon>
        <taxon>Anatilimnocola</taxon>
    </lineage>
</organism>
<dbReference type="Pfam" id="PF07596">
    <property type="entry name" value="SBP_bac_10"/>
    <property type="match status" value="1"/>
</dbReference>
<evidence type="ECO:0000256" key="1">
    <source>
        <dbReference type="SAM" id="Phobius"/>
    </source>
</evidence>
<dbReference type="AlphaFoldDB" id="A0A517Y592"/>
<dbReference type="InterPro" id="IPR012902">
    <property type="entry name" value="N_methyl_site"/>
</dbReference>
<proteinExistence type="predicted"/>
<feature type="domain" description="DUF1559" evidence="2">
    <location>
        <begin position="53"/>
        <end position="294"/>
    </location>
</feature>
<dbReference type="InterPro" id="IPR027558">
    <property type="entry name" value="Pre_pil_HX9DG_C"/>
</dbReference>
<keyword evidence="1" id="KW-0472">Membrane</keyword>
<sequence>MGCVNGRRGFTRRVLPVKNRIFPALNSGFTLVELLVVIAIIGVLVALLLPAVQAARESARRTQCANNLKQFGLSFQNHHDTYGRLPSAGGNSTGNPPTDRREWGWGYEVLPYIEQRPLFENSNDTLVRSTVLKSYVCPTRRQPKLFNGTSRSDYAGNGATRADSDGATGPVAKCDALSSAFKSGKVRLGEVTDGTANVVLLGEKLVNRPTMGGSSSPDDWSDNETWAGPGYPDGDVMRGSLPVGSLWYTPIADTKLATPPHNQLFFRFGSAHPSGAQFVYCDGSVRTIAFNVDATNFMRACVLNDGEPVN</sequence>
<gene>
    <name evidence="3" type="ORF">ETAA8_04790</name>
</gene>
<keyword evidence="1" id="KW-1133">Transmembrane helix</keyword>
<dbReference type="NCBIfam" id="TIGR04294">
    <property type="entry name" value="pre_pil_HX9DG"/>
    <property type="match status" value="1"/>
</dbReference>